<keyword evidence="4" id="KW-0175">Coiled coil</keyword>
<reference evidence="7" key="1">
    <citation type="journal article" date="2006" name="PLoS Biol.">
        <title>Macronuclear genome sequence of the ciliate Tetrahymena thermophila, a model eukaryote.</title>
        <authorList>
            <person name="Eisen J.A."/>
            <person name="Coyne R.S."/>
            <person name="Wu M."/>
            <person name="Wu D."/>
            <person name="Thiagarajan M."/>
            <person name="Wortman J.R."/>
            <person name="Badger J.H."/>
            <person name="Ren Q."/>
            <person name="Amedeo P."/>
            <person name="Jones K.M."/>
            <person name="Tallon L.J."/>
            <person name="Delcher A.L."/>
            <person name="Salzberg S.L."/>
            <person name="Silva J.C."/>
            <person name="Haas B.J."/>
            <person name="Majoros W.H."/>
            <person name="Farzad M."/>
            <person name="Carlton J.M."/>
            <person name="Smith R.K. Jr."/>
            <person name="Garg J."/>
            <person name="Pearlman R.E."/>
            <person name="Karrer K.M."/>
            <person name="Sun L."/>
            <person name="Manning G."/>
            <person name="Elde N.C."/>
            <person name="Turkewitz A.P."/>
            <person name="Asai D.J."/>
            <person name="Wilkes D.E."/>
            <person name="Wang Y."/>
            <person name="Cai H."/>
            <person name="Collins K."/>
            <person name="Stewart B.A."/>
            <person name="Lee S.R."/>
            <person name="Wilamowska K."/>
            <person name="Weinberg Z."/>
            <person name="Ruzzo W.L."/>
            <person name="Wloga D."/>
            <person name="Gaertig J."/>
            <person name="Frankel J."/>
            <person name="Tsao C.-C."/>
            <person name="Gorovsky M.A."/>
            <person name="Keeling P.J."/>
            <person name="Waller R.F."/>
            <person name="Patron N.J."/>
            <person name="Cherry J.M."/>
            <person name="Stover N.A."/>
            <person name="Krieger C.J."/>
            <person name="del Toro C."/>
            <person name="Ryder H.F."/>
            <person name="Williamson S.C."/>
            <person name="Barbeau R.A."/>
            <person name="Hamilton E.P."/>
            <person name="Orias E."/>
        </authorList>
    </citation>
    <scope>NUCLEOTIDE SEQUENCE [LARGE SCALE GENOMIC DNA]</scope>
    <source>
        <strain evidence="7">SB210</strain>
    </source>
</reference>
<dbReference type="GO" id="GO:0000481">
    <property type="term" value="P:maturation of 5S rRNA"/>
    <property type="evidence" value="ECO:0007669"/>
    <property type="project" value="TreeGrafter"/>
</dbReference>
<gene>
    <name evidence="6" type="ORF">TTHERM_00626990</name>
</gene>
<dbReference type="Proteomes" id="UP000009168">
    <property type="component" value="Unassembled WGS sequence"/>
</dbReference>
<keyword evidence="7" id="KW-1185">Reference proteome</keyword>
<protein>
    <submittedName>
        <fullName evidence="6">SART-1 family protein</fullName>
    </submittedName>
</protein>
<feature type="coiled-coil region" evidence="4">
    <location>
        <begin position="281"/>
        <end position="308"/>
    </location>
</feature>
<dbReference type="KEGG" id="tet:TTHERM_00626990"/>
<dbReference type="FunCoup" id="Q23S00">
    <property type="interactions" value="24"/>
</dbReference>
<dbReference type="GO" id="GO:0045292">
    <property type="term" value="P:mRNA cis splicing, via spliceosome"/>
    <property type="evidence" value="ECO:0007669"/>
    <property type="project" value="TreeGrafter"/>
</dbReference>
<dbReference type="RefSeq" id="XP_001019484.1">
    <property type="nucleotide sequence ID" value="XM_001019484.3"/>
</dbReference>
<evidence type="ECO:0000313" key="6">
    <source>
        <dbReference type="EMBL" id="EAR99239.1"/>
    </source>
</evidence>
<evidence type="ECO:0000313" key="7">
    <source>
        <dbReference type="Proteomes" id="UP000009168"/>
    </source>
</evidence>
<comment type="similarity">
    <text evidence="2">Belongs to the SNU66/SART1 family.</text>
</comment>
<evidence type="ECO:0000256" key="1">
    <source>
        <dbReference type="ARBA" id="ARBA00004123"/>
    </source>
</evidence>
<dbReference type="OrthoDB" id="303765at2759"/>
<dbReference type="HOGENOM" id="CLU_456741_0_0_1"/>
<dbReference type="OMA" id="ANHELYL"/>
<evidence type="ECO:0000256" key="5">
    <source>
        <dbReference type="SAM" id="MobiDB-lite"/>
    </source>
</evidence>
<dbReference type="GeneID" id="7844549"/>
<organism evidence="6 7">
    <name type="scientific">Tetrahymena thermophila (strain SB210)</name>
    <dbReference type="NCBI Taxonomy" id="312017"/>
    <lineage>
        <taxon>Eukaryota</taxon>
        <taxon>Sar</taxon>
        <taxon>Alveolata</taxon>
        <taxon>Ciliophora</taxon>
        <taxon>Intramacronucleata</taxon>
        <taxon>Oligohymenophorea</taxon>
        <taxon>Hymenostomatida</taxon>
        <taxon>Tetrahymenina</taxon>
        <taxon>Tetrahymenidae</taxon>
        <taxon>Tetrahymena</taxon>
    </lineage>
</organism>
<dbReference type="PANTHER" id="PTHR14152:SF5">
    <property type="entry name" value="U4_U6.U5 TRI-SNRNP-ASSOCIATED PROTEIN 1"/>
    <property type="match status" value="1"/>
</dbReference>
<dbReference type="eggNOG" id="KOG2217">
    <property type="taxonomic scope" value="Eukaryota"/>
</dbReference>
<accession>Q23S00</accession>
<keyword evidence="3" id="KW-0539">Nucleus</keyword>
<dbReference type="Pfam" id="PF03343">
    <property type="entry name" value="SART-1"/>
    <property type="match status" value="2"/>
</dbReference>
<dbReference type="STRING" id="312017.Q23S00"/>
<comment type="subcellular location">
    <subcellularLocation>
        <location evidence="1">Nucleus</location>
    </subcellularLocation>
</comment>
<dbReference type="InParanoid" id="Q23S00"/>
<dbReference type="EMBL" id="GG662641">
    <property type="protein sequence ID" value="EAR99239.1"/>
    <property type="molecule type" value="Genomic_DNA"/>
</dbReference>
<dbReference type="InterPro" id="IPR005011">
    <property type="entry name" value="SNU66/SART1"/>
</dbReference>
<evidence type="ECO:0000256" key="2">
    <source>
        <dbReference type="ARBA" id="ARBA00006076"/>
    </source>
</evidence>
<proteinExistence type="inferred from homology"/>
<feature type="compositionally biased region" description="Acidic residues" evidence="5">
    <location>
        <begin position="186"/>
        <end position="195"/>
    </location>
</feature>
<name>Q23S00_TETTS</name>
<dbReference type="PANTHER" id="PTHR14152">
    <property type="entry name" value="SQUAMOUS CELL CARCINOMA ANTIGEN RECOGNISED BY CYTOTOXIC T LYMPHOCYTES"/>
    <property type="match status" value="1"/>
</dbReference>
<feature type="region of interest" description="Disordered" evidence="5">
    <location>
        <begin position="490"/>
        <end position="511"/>
    </location>
</feature>
<sequence length="598" mass="70580">MSGQQKIYHDLEDFQEGEDVILTLQDKPLLDQNGNLYDDDDNYEDVLVNQEKFENEKANHELYLRQNVKKLANVQYAHLDEKFGEVDKKVLLPHYEERKLEKKGIKLNEEGAFSVEQMQQLDLIKQKLKSKKQNVETLDNLNANQVASDYKQDIVKKETKVNKFKKKKNDDASKKNKDEGKSLLDFLEENADEEEQFKNRKQMKIEKKEQELKQQLLDQKSKRDNYAKAVENSKNELIEAQKRWEGINKQSNDTSIQIESSMDQEIPKKQEIVFGEDEDDYELLQMSIERERNMLKKQQQQIDEQQILKTIIQGQPGEGQAKEILSNEERIKLLLEESIKIEEETKKQIFKKNEFAAPMSKQQKSNKTEISQINFSEDQLRFIETDQNRKTENDNVYQNKISKTLKDIDSGTTSVVNVKMPTDGYRGKRYQEQQKEQEEFEKRLQESNYTEQEIKEMEKELEEIGLHKEDLGVGLSGFLQELKERGVLMEDSNDYSGRSLDKKPHEDGTFNKEQDRIQLEYRDDTGKIMTKKQAFRYLCWQFHGKGPSRNKMEKLKVKELEQEKLRMKQLSEDSIIMKNLKSVQKVTNQPYLVLQKKN</sequence>
<dbReference type="GO" id="GO:0046540">
    <property type="term" value="C:U4/U6 x U5 tri-snRNP complex"/>
    <property type="evidence" value="ECO:0007669"/>
    <property type="project" value="TreeGrafter"/>
</dbReference>
<feature type="region of interest" description="Disordered" evidence="5">
    <location>
        <begin position="186"/>
        <end position="205"/>
    </location>
</feature>
<feature type="compositionally biased region" description="Basic and acidic residues" evidence="5">
    <location>
        <begin position="499"/>
        <end position="511"/>
    </location>
</feature>
<dbReference type="AlphaFoldDB" id="Q23S00"/>
<evidence type="ECO:0000256" key="3">
    <source>
        <dbReference type="ARBA" id="ARBA00023242"/>
    </source>
</evidence>
<evidence type="ECO:0000256" key="4">
    <source>
        <dbReference type="SAM" id="Coils"/>
    </source>
</evidence>